<name>A0AAX6DFT1_IRIPA</name>
<evidence type="ECO:0000313" key="2">
    <source>
        <dbReference type="EMBL" id="KAJ6790588.1"/>
    </source>
</evidence>
<reference evidence="2" key="1">
    <citation type="journal article" date="2023" name="GigaByte">
        <title>Genome assembly of the bearded iris, Iris pallida Lam.</title>
        <authorList>
            <person name="Bruccoleri R.E."/>
            <person name="Oakeley E.J."/>
            <person name="Faust A.M.E."/>
            <person name="Altorfer M."/>
            <person name="Dessus-Babus S."/>
            <person name="Burckhardt D."/>
            <person name="Oertli M."/>
            <person name="Naumann U."/>
            <person name="Petersen F."/>
            <person name="Wong J."/>
        </authorList>
    </citation>
    <scope>NUCLEOTIDE SEQUENCE</scope>
    <source>
        <strain evidence="2">GSM-AAB239-AS_SAM_17_03QT</strain>
    </source>
</reference>
<protein>
    <submittedName>
        <fullName evidence="2">Delta(12)-fatty-acid desaturase FAD2-like</fullName>
    </submittedName>
</protein>
<feature type="transmembrane region" description="Helical" evidence="1">
    <location>
        <begin position="36"/>
        <end position="55"/>
    </location>
</feature>
<dbReference type="AlphaFoldDB" id="A0AAX6DFT1"/>
<evidence type="ECO:0000313" key="3">
    <source>
        <dbReference type="Proteomes" id="UP001140949"/>
    </source>
</evidence>
<proteinExistence type="predicted"/>
<feature type="transmembrane region" description="Helical" evidence="1">
    <location>
        <begin position="61"/>
        <end position="83"/>
    </location>
</feature>
<accession>A0AAX6DFT1</accession>
<comment type="caution">
    <text evidence="2">The sequence shown here is derived from an EMBL/GenBank/DDBJ whole genome shotgun (WGS) entry which is preliminary data.</text>
</comment>
<sequence length="126" mass="14402">MAAVSCVHVSGRPYPLFACHFDPNSPIYSDRERNRIFISDAGVLAMFYALYRLTVAYSLGWVIRVCGVPLLIVNGWLVLITYLQHTHPALPHYDSSKWDWLRGHWRRWTGTAVFSTRCSTTSPTLT</sequence>
<evidence type="ECO:0000256" key="1">
    <source>
        <dbReference type="SAM" id="Phobius"/>
    </source>
</evidence>
<dbReference type="PANTHER" id="PTHR32100">
    <property type="entry name" value="OMEGA-6 FATTY ACID DESATURASE, CHLOROPLASTIC"/>
    <property type="match status" value="1"/>
</dbReference>
<keyword evidence="1" id="KW-0472">Membrane</keyword>
<dbReference type="EMBL" id="JANAVB010045032">
    <property type="protein sequence ID" value="KAJ6790588.1"/>
    <property type="molecule type" value="Genomic_DNA"/>
</dbReference>
<dbReference type="InterPro" id="IPR012171">
    <property type="entry name" value="Fatty_acid_desaturase"/>
</dbReference>
<dbReference type="Proteomes" id="UP001140949">
    <property type="component" value="Unassembled WGS sequence"/>
</dbReference>
<gene>
    <name evidence="2" type="ORF">M6B38_249125</name>
</gene>
<organism evidence="2 3">
    <name type="scientific">Iris pallida</name>
    <name type="common">Sweet iris</name>
    <dbReference type="NCBI Taxonomy" id="29817"/>
    <lineage>
        <taxon>Eukaryota</taxon>
        <taxon>Viridiplantae</taxon>
        <taxon>Streptophyta</taxon>
        <taxon>Embryophyta</taxon>
        <taxon>Tracheophyta</taxon>
        <taxon>Spermatophyta</taxon>
        <taxon>Magnoliopsida</taxon>
        <taxon>Liliopsida</taxon>
        <taxon>Asparagales</taxon>
        <taxon>Iridaceae</taxon>
        <taxon>Iridoideae</taxon>
        <taxon>Irideae</taxon>
        <taxon>Iris</taxon>
    </lineage>
</organism>
<dbReference type="GO" id="GO:0016491">
    <property type="term" value="F:oxidoreductase activity"/>
    <property type="evidence" value="ECO:0007669"/>
    <property type="project" value="InterPro"/>
</dbReference>
<keyword evidence="1" id="KW-0812">Transmembrane</keyword>
<reference evidence="2" key="2">
    <citation type="submission" date="2023-04" db="EMBL/GenBank/DDBJ databases">
        <authorList>
            <person name="Bruccoleri R.E."/>
            <person name="Oakeley E.J."/>
            <person name="Faust A.-M."/>
            <person name="Dessus-Babus S."/>
            <person name="Altorfer M."/>
            <person name="Burckhardt D."/>
            <person name="Oertli M."/>
            <person name="Naumann U."/>
            <person name="Petersen F."/>
            <person name="Wong J."/>
        </authorList>
    </citation>
    <scope>NUCLEOTIDE SEQUENCE</scope>
    <source>
        <strain evidence="2">GSM-AAB239-AS_SAM_17_03QT</strain>
        <tissue evidence="2">Leaf</tissue>
    </source>
</reference>
<keyword evidence="1" id="KW-1133">Transmembrane helix</keyword>
<keyword evidence="3" id="KW-1185">Reference proteome</keyword>